<feature type="region of interest" description="Disordered" evidence="1">
    <location>
        <begin position="129"/>
        <end position="172"/>
    </location>
</feature>
<dbReference type="Proteomes" id="UP000645828">
    <property type="component" value="Unassembled WGS sequence"/>
</dbReference>
<evidence type="ECO:0000313" key="2">
    <source>
        <dbReference type="EMBL" id="CAD7681792.1"/>
    </source>
</evidence>
<feature type="compositionally biased region" description="Basic residues" evidence="1">
    <location>
        <begin position="158"/>
        <end position="170"/>
    </location>
</feature>
<accession>A0A811Z0C1</accession>
<feature type="compositionally biased region" description="Basic and acidic residues" evidence="1">
    <location>
        <begin position="13"/>
        <end position="23"/>
    </location>
</feature>
<name>A0A811Z0C1_NYCPR</name>
<dbReference type="EMBL" id="CAJHUB010000754">
    <property type="protein sequence ID" value="CAD7681792.1"/>
    <property type="molecule type" value="Genomic_DNA"/>
</dbReference>
<dbReference type="AlphaFoldDB" id="A0A811Z0C1"/>
<comment type="caution">
    <text evidence="2">The sequence shown here is derived from an EMBL/GenBank/DDBJ whole genome shotgun (WGS) entry which is preliminary data.</text>
</comment>
<feature type="region of interest" description="Disordered" evidence="1">
    <location>
        <begin position="1"/>
        <end position="44"/>
    </location>
</feature>
<sequence length="223" mass="25378">MGSYLSSYLGTTKDTKDTKDARPRPAWTRPAPQPGPAPRPLGLGQGQVLSFYRELWGRRRPLPTLPPRWGHTGGQGVVVPKPWRRFHSKSPLEILTDWDSPRKTWTRPWLWKAQSLLSVWNMVTVNVPSPESRGSVSRAPGDQEHPDPGAEESPLRAPSRRRRGKKRTHRPLWFEAPHGKRRKLNAEARASAFRPVWRDGVVPIFVPRPGPLRRGFCSWPPPV</sequence>
<protein>
    <submittedName>
        <fullName evidence="2">(raccoon dog) hypothetical protein</fullName>
    </submittedName>
</protein>
<evidence type="ECO:0000256" key="1">
    <source>
        <dbReference type="SAM" id="MobiDB-lite"/>
    </source>
</evidence>
<dbReference type="Pfam" id="PF15229">
    <property type="entry name" value="POM121"/>
    <property type="match status" value="1"/>
</dbReference>
<feature type="compositionally biased region" description="Polar residues" evidence="1">
    <location>
        <begin position="1"/>
        <end position="10"/>
    </location>
</feature>
<reference evidence="2" key="1">
    <citation type="submission" date="2020-12" db="EMBL/GenBank/DDBJ databases">
        <authorList>
            <consortium name="Molecular Ecology Group"/>
        </authorList>
    </citation>
    <scope>NUCLEOTIDE SEQUENCE</scope>
    <source>
        <strain evidence="2">TBG_1078</strain>
    </source>
</reference>
<evidence type="ECO:0000313" key="3">
    <source>
        <dbReference type="Proteomes" id="UP000645828"/>
    </source>
</evidence>
<keyword evidence="3" id="KW-1185">Reference proteome</keyword>
<organism evidence="2 3">
    <name type="scientific">Nyctereutes procyonoides</name>
    <name type="common">Raccoon dog</name>
    <name type="synonym">Canis procyonoides</name>
    <dbReference type="NCBI Taxonomy" id="34880"/>
    <lineage>
        <taxon>Eukaryota</taxon>
        <taxon>Metazoa</taxon>
        <taxon>Chordata</taxon>
        <taxon>Craniata</taxon>
        <taxon>Vertebrata</taxon>
        <taxon>Euteleostomi</taxon>
        <taxon>Mammalia</taxon>
        <taxon>Eutheria</taxon>
        <taxon>Laurasiatheria</taxon>
        <taxon>Carnivora</taxon>
        <taxon>Caniformia</taxon>
        <taxon>Canidae</taxon>
        <taxon>Nyctereutes</taxon>
    </lineage>
</organism>
<proteinExistence type="predicted"/>
<gene>
    <name evidence="2" type="ORF">NYPRO_LOCUS14584</name>
</gene>